<evidence type="ECO:0000313" key="2">
    <source>
        <dbReference type="EMBL" id="GMG81786.1"/>
    </source>
</evidence>
<gene>
    <name evidence="2" type="ORF">LNKW23_09990</name>
</gene>
<evidence type="ECO:0000313" key="3">
    <source>
        <dbReference type="Proteomes" id="UP001239909"/>
    </source>
</evidence>
<name>A0ABQ6LMW8_9RHOB</name>
<organism evidence="2 3">
    <name type="scientific">Paralimibaculum aggregatum</name>
    <dbReference type="NCBI Taxonomy" id="3036245"/>
    <lineage>
        <taxon>Bacteria</taxon>
        <taxon>Pseudomonadati</taxon>
        <taxon>Pseudomonadota</taxon>
        <taxon>Alphaproteobacteria</taxon>
        <taxon>Rhodobacterales</taxon>
        <taxon>Paracoccaceae</taxon>
        <taxon>Paralimibaculum</taxon>
    </lineage>
</organism>
<dbReference type="EMBL" id="BSYI01000005">
    <property type="protein sequence ID" value="GMG81786.1"/>
    <property type="molecule type" value="Genomic_DNA"/>
</dbReference>
<proteinExistence type="predicted"/>
<comment type="caution">
    <text evidence="2">The sequence shown here is derived from an EMBL/GenBank/DDBJ whole genome shotgun (WGS) entry which is preliminary data.</text>
</comment>
<sequence length="269" mass="28588">MAGRLRFTILGCGSSGGVPRIGPAGPNWGACDPADPRNRRRRCALLVQRIAEAGTTTLLIDAGPDIRSQLIDAGAGHLDAVLFTHEHADHIHGIDDLRMVVFNRRALLPAWTDAATEDILRARFGYVFETPPGSAYPPILTLNRIEGPLEIAGAGGPIRVEPFWVPHGDIVAMGVRAGPVAYTPDISAMTAPAWAAVSGIGCWITDALRYSTHVSHANVETALGWIAQAAPRRAILTNLHVDLDYATLAAELPAGVEPAHDGLVLDYPA</sequence>
<accession>A0ABQ6LMW8</accession>
<dbReference type="PANTHER" id="PTHR42663:SF6">
    <property type="entry name" value="HYDROLASE C777.06C-RELATED"/>
    <property type="match status" value="1"/>
</dbReference>
<dbReference type="InterPro" id="IPR001279">
    <property type="entry name" value="Metallo-B-lactamas"/>
</dbReference>
<dbReference type="SUPFAM" id="SSF56281">
    <property type="entry name" value="Metallo-hydrolase/oxidoreductase"/>
    <property type="match status" value="1"/>
</dbReference>
<dbReference type="RefSeq" id="WP_285670502.1">
    <property type="nucleotide sequence ID" value="NZ_BSYI01000005.1"/>
</dbReference>
<keyword evidence="3" id="KW-1185">Reference proteome</keyword>
<dbReference type="CDD" id="cd16279">
    <property type="entry name" value="metallo-hydrolase-like_MBL-fold"/>
    <property type="match status" value="1"/>
</dbReference>
<dbReference type="PANTHER" id="PTHR42663">
    <property type="entry name" value="HYDROLASE C777.06C-RELATED-RELATED"/>
    <property type="match status" value="1"/>
</dbReference>
<protein>
    <submittedName>
        <fullName evidence="2">MBL fold metallo-hydrolase</fullName>
    </submittedName>
</protein>
<feature type="domain" description="Metallo-beta-lactamase" evidence="1">
    <location>
        <begin position="56"/>
        <end position="237"/>
    </location>
</feature>
<evidence type="ECO:0000259" key="1">
    <source>
        <dbReference type="Pfam" id="PF12706"/>
    </source>
</evidence>
<dbReference type="Gene3D" id="3.60.15.10">
    <property type="entry name" value="Ribonuclease Z/Hydroxyacylglutathione hydrolase-like"/>
    <property type="match status" value="1"/>
</dbReference>
<dbReference type="Pfam" id="PF12706">
    <property type="entry name" value="Lactamase_B_2"/>
    <property type="match status" value="1"/>
</dbReference>
<reference evidence="2 3" key="1">
    <citation type="submission" date="2023-04" db="EMBL/GenBank/DDBJ databases">
        <title>Marinoamorphus aggregata gen. nov., sp. Nov., isolate from tissue of brittle star Ophioplocus japonicus.</title>
        <authorList>
            <person name="Kawano K."/>
            <person name="Sawayama S."/>
            <person name="Nakagawa S."/>
        </authorList>
    </citation>
    <scope>NUCLEOTIDE SEQUENCE [LARGE SCALE GENOMIC DNA]</scope>
    <source>
        <strain evidence="2 3">NKW23</strain>
    </source>
</reference>
<dbReference type="Proteomes" id="UP001239909">
    <property type="component" value="Unassembled WGS sequence"/>
</dbReference>
<dbReference type="InterPro" id="IPR036866">
    <property type="entry name" value="RibonucZ/Hydroxyglut_hydro"/>
</dbReference>